<dbReference type="Gene3D" id="3.90.1150.10">
    <property type="entry name" value="Aspartate Aminotransferase, domain 1"/>
    <property type="match status" value="1"/>
</dbReference>
<protein>
    <submittedName>
        <fullName evidence="4">Aminotransferase class III</fullName>
    </submittedName>
</protein>
<evidence type="ECO:0000256" key="3">
    <source>
        <dbReference type="RuleBase" id="RU003560"/>
    </source>
</evidence>
<proteinExistence type="inferred from homology"/>
<dbReference type="Pfam" id="PF00202">
    <property type="entry name" value="Aminotran_3"/>
    <property type="match status" value="1"/>
</dbReference>
<dbReference type="InterPro" id="IPR049704">
    <property type="entry name" value="Aminotrans_3_PPA_site"/>
</dbReference>
<dbReference type="SUPFAM" id="SSF53383">
    <property type="entry name" value="PLP-dependent transferases"/>
    <property type="match status" value="1"/>
</dbReference>
<sequence>MNNFKSQEYQGRAKKSIPGMTQLLSKRPDRFSMGVWPTYYEKAEGIKVWDLDGNVYRDFSIGGVGANILGYADPDVNDAVIGAIQKGSSSSLNCYEEVELAELLCELHPWAEMVRYARSGGEAMAMAVRIARARTGKDVVAFCGYHGWHDWYLAANLGEKDGLKGQLQAGLNPRGVPAGLKDTAFPFFYNDLDALRAIVEKHGNNLAAIVMEPIRHFIPTPEFMPGVMSIAKDTGAVLIVDEISAGFRLVSGGAHLTLGLVPDIAVFSKAMGNGFPIAAVVGKKDVMEASQTSFISSTMWTERVGPVAALATIKKHRKLNVADHLCAMGKEVKLGWSSLAAKHGLDLSVSGLDPVGHFSFNFADNLHARAFFVQEMLKNGFLATDSFYAMYAHTAEDVSDYLNAVDVVFASLRKVLDEGRLKESLEGLPAVAGFTRIA</sequence>
<dbReference type="InterPro" id="IPR015421">
    <property type="entry name" value="PyrdxlP-dep_Trfase_major"/>
</dbReference>
<dbReference type="EMBL" id="BLVO01000016">
    <property type="protein sequence ID" value="GFM35141.1"/>
    <property type="molecule type" value="Genomic_DNA"/>
</dbReference>
<dbReference type="AlphaFoldDB" id="A0A7J0BPD5"/>
<evidence type="ECO:0000256" key="1">
    <source>
        <dbReference type="ARBA" id="ARBA00001933"/>
    </source>
</evidence>
<accession>A0A7J0BPD5</accession>
<keyword evidence="4" id="KW-0032">Aminotransferase</keyword>
<evidence type="ECO:0000313" key="4">
    <source>
        <dbReference type="EMBL" id="GFM35141.1"/>
    </source>
</evidence>
<comment type="similarity">
    <text evidence="3">Belongs to the class-III pyridoxal-phosphate-dependent aminotransferase family.</text>
</comment>
<comment type="caution">
    <text evidence="4">The sequence shown here is derived from an EMBL/GenBank/DDBJ whole genome shotgun (WGS) entry which is preliminary data.</text>
</comment>
<organism evidence="4 5">
    <name type="scientific">Desulfovibrio subterraneus</name>
    <dbReference type="NCBI Taxonomy" id="2718620"/>
    <lineage>
        <taxon>Bacteria</taxon>
        <taxon>Pseudomonadati</taxon>
        <taxon>Thermodesulfobacteriota</taxon>
        <taxon>Desulfovibrionia</taxon>
        <taxon>Desulfovibrionales</taxon>
        <taxon>Desulfovibrionaceae</taxon>
        <taxon>Desulfovibrio</taxon>
    </lineage>
</organism>
<keyword evidence="5" id="KW-1185">Reference proteome</keyword>
<keyword evidence="2 3" id="KW-0663">Pyridoxal phosphate</keyword>
<dbReference type="Proteomes" id="UP000503840">
    <property type="component" value="Unassembled WGS sequence"/>
</dbReference>
<dbReference type="PROSITE" id="PS00600">
    <property type="entry name" value="AA_TRANSFER_CLASS_3"/>
    <property type="match status" value="1"/>
</dbReference>
<evidence type="ECO:0000256" key="2">
    <source>
        <dbReference type="ARBA" id="ARBA00022898"/>
    </source>
</evidence>
<dbReference type="InterPro" id="IPR015422">
    <property type="entry name" value="PyrdxlP-dep_Trfase_small"/>
</dbReference>
<gene>
    <name evidence="4" type="ORF">DSM101010T_35060</name>
</gene>
<dbReference type="RefSeq" id="WP_174406768.1">
    <property type="nucleotide sequence ID" value="NZ_BLVO01000016.1"/>
</dbReference>
<keyword evidence="4" id="KW-0808">Transferase</keyword>
<dbReference type="InterPro" id="IPR005814">
    <property type="entry name" value="Aminotrans_3"/>
</dbReference>
<dbReference type="PANTHER" id="PTHR43713">
    <property type="entry name" value="GLUTAMATE-1-SEMIALDEHYDE 2,1-AMINOMUTASE"/>
    <property type="match status" value="1"/>
</dbReference>
<name>A0A7J0BPD5_9BACT</name>
<dbReference type="PANTHER" id="PTHR43713:SF3">
    <property type="entry name" value="GLUTAMATE-1-SEMIALDEHYDE 2,1-AMINOMUTASE 1, CHLOROPLASTIC-RELATED"/>
    <property type="match status" value="1"/>
</dbReference>
<evidence type="ECO:0000313" key="5">
    <source>
        <dbReference type="Proteomes" id="UP000503840"/>
    </source>
</evidence>
<dbReference type="GO" id="GO:0008483">
    <property type="term" value="F:transaminase activity"/>
    <property type="evidence" value="ECO:0007669"/>
    <property type="project" value="UniProtKB-KW"/>
</dbReference>
<dbReference type="Gene3D" id="3.40.640.10">
    <property type="entry name" value="Type I PLP-dependent aspartate aminotransferase-like (Major domain)"/>
    <property type="match status" value="1"/>
</dbReference>
<dbReference type="InterPro" id="IPR015424">
    <property type="entry name" value="PyrdxlP-dep_Trfase"/>
</dbReference>
<reference evidence="4 5" key="1">
    <citation type="submission" date="2020-05" db="EMBL/GenBank/DDBJ databases">
        <title>Draft genome sequence of Desulfovibrio sp. strain HN2T.</title>
        <authorList>
            <person name="Ueno A."/>
            <person name="Tamazawa S."/>
            <person name="Tamamura S."/>
            <person name="Murakami T."/>
            <person name="Kiyama T."/>
            <person name="Inomata H."/>
            <person name="Amano Y."/>
            <person name="Miyakawa K."/>
            <person name="Tamaki H."/>
            <person name="Naganuma T."/>
            <person name="Kaneko K."/>
        </authorList>
    </citation>
    <scope>NUCLEOTIDE SEQUENCE [LARGE SCALE GENOMIC DNA]</scope>
    <source>
        <strain evidence="4 5">HN2</strain>
    </source>
</reference>
<comment type="cofactor">
    <cofactor evidence="1">
        <name>pyridoxal 5'-phosphate</name>
        <dbReference type="ChEBI" id="CHEBI:597326"/>
    </cofactor>
</comment>
<dbReference type="GO" id="GO:0030170">
    <property type="term" value="F:pyridoxal phosphate binding"/>
    <property type="evidence" value="ECO:0007669"/>
    <property type="project" value="InterPro"/>
</dbReference>